<proteinExistence type="inferred from homology"/>
<protein>
    <recommendedName>
        <fullName evidence="2">Alpha/beta hydrolase fold-3 domain-containing protein</fullName>
    </recommendedName>
</protein>
<dbReference type="Proteomes" id="UP000027120">
    <property type="component" value="Unassembled WGS sequence"/>
</dbReference>
<dbReference type="SMR" id="A0A067DIJ9"/>
<dbReference type="GO" id="GO:0016787">
    <property type="term" value="F:hydrolase activity"/>
    <property type="evidence" value="ECO:0007669"/>
    <property type="project" value="InterPro"/>
</dbReference>
<dbReference type="Pfam" id="PF07859">
    <property type="entry name" value="Abhydrolase_3"/>
    <property type="match status" value="1"/>
</dbReference>
<dbReference type="PANTHER" id="PTHR23024:SF257">
    <property type="entry name" value="ALPHA_BETA HYDROLASE FOLD-3 DOMAIN-CONTAINING PROTEIN"/>
    <property type="match status" value="1"/>
</dbReference>
<evidence type="ECO:0000313" key="4">
    <source>
        <dbReference type="Proteomes" id="UP000027120"/>
    </source>
</evidence>
<organism evidence="3 4">
    <name type="scientific">Citrus sinensis</name>
    <name type="common">Sweet orange</name>
    <name type="synonym">Citrus aurantium var. sinensis</name>
    <dbReference type="NCBI Taxonomy" id="2711"/>
    <lineage>
        <taxon>Eukaryota</taxon>
        <taxon>Viridiplantae</taxon>
        <taxon>Streptophyta</taxon>
        <taxon>Embryophyta</taxon>
        <taxon>Tracheophyta</taxon>
        <taxon>Spermatophyta</taxon>
        <taxon>Magnoliopsida</taxon>
        <taxon>eudicotyledons</taxon>
        <taxon>Gunneridae</taxon>
        <taxon>Pentapetalae</taxon>
        <taxon>rosids</taxon>
        <taxon>malvids</taxon>
        <taxon>Sapindales</taxon>
        <taxon>Rutaceae</taxon>
        <taxon>Aurantioideae</taxon>
        <taxon>Citrus</taxon>
    </lineage>
</organism>
<dbReference type="EMBL" id="KK787371">
    <property type="protein sequence ID" value="KDO38837.1"/>
    <property type="molecule type" value="Genomic_DNA"/>
</dbReference>
<comment type="similarity">
    <text evidence="1">Belongs to the 'GDXG' lipolytic enzyme family.</text>
</comment>
<accession>A0A067DIJ9</accession>
<dbReference type="InterPro" id="IPR029058">
    <property type="entry name" value="AB_hydrolase_fold"/>
</dbReference>
<dbReference type="AlphaFoldDB" id="A0A067DIJ9"/>
<evidence type="ECO:0000259" key="2">
    <source>
        <dbReference type="Pfam" id="PF07859"/>
    </source>
</evidence>
<sequence>MDSKQEHLHMSFFHIFVHTDGHGEGFFGTEKVSASMDSPNVVFSKDVVIVPEKDPPLKQTKSSLFYYHGGGLFMGSPFCSTYHNYIGSLSAKANVIVVSIDYRLAPEHLVAAAYEDSWAALKWVASHFKISAHGYETWLNTRANFTCVFTR</sequence>
<dbReference type="InterPro" id="IPR013094">
    <property type="entry name" value="AB_hydrolase_3"/>
</dbReference>
<evidence type="ECO:0000313" key="3">
    <source>
        <dbReference type="EMBL" id="KDO38837.1"/>
    </source>
</evidence>
<gene>
    <name evidence="3" type="ORF">CISIN_1g042415mg</name>
</gene>
<evidence type="ECO:0000256" key="1">
    <source>
        <dbReference type="ARBA" id="ARBA00010515"/>
    </source>
</evidence>
<name>A0A067DIJ9_CITSI</name>
<reference evidence="3 4" key="1">
    <citation type="submission" date="2014-04" db="EMBL/GenBank/DDBJ databases">
        <authorList>
            <consortium name="International Citrus Genome Consortium"/>
            <person name="Gmitter F."/>
            <person name="Chen C."/>
            <person name="Farmerie W."/>
            <person name="Harkins T."/>
            <person name="Desany B."/>
            <person name="Mohiuddin M."/>
            <person name="Kodira C."/>
            <person name="Borodovsky M."/>
            <person name="Lomsadze A."/>
            <person name="Burns P."/>
            <person name="Jenkins J."/>
            <person name="Prochnik S."/>
            <person name="Shu S."/>
            <person name="Chapman J."/>
            <person name="Pitluck S."/>
            <person name="Schmutz J."/>
            <person name="Rokhsar D."/>
        </authorList>
    </citation>
    <scope>NUCLEOTIDE SEQUENCE</scope>
</reference>
<feature type="domain" description="Alpha/beta hydrolase fold-3" evidence="2">
    <location>
        <begin position="64"/>
        <end position="128"/>
    </location>
</feature>
<dbReference type="SUPFAM" id="SSF53474">
    <property type="entry name" value="alpha/beta-Hydrolases"/>
    <property type="match status" value="1"/>
</dbReference>
<dbReference type="PANTHER" id="PTHR23024">
    <property type="entry name" value="ARYLACETAMIDE DEACETYLASE"/>
    <property type="match status" value="1"/>
</dbReference>
<keyword evidence="4" id="KW-1185">Reference proteome</keyword>
<dbReference type="STRING" id="2711.A0A067DIJ9"/>
<dbReference type="InterPro" id="IPR050466">
    <property type="entry name" value="Carboxylest/Gibb_receptor"/>
</dbReference>
<dbReference type="Gene3D" id="3.40.50.1820">
    <property type="entry name" value="alpha/beta hydrolase"/>
    <property type="match status" value="1"/>
</dbReference>